<dbReference type="AlphaFoldDB" id="A0A9Q1MIT3"/>
<dbReference type="EMBL" id="JAJAGQ010000006">
    <property type="protein sequence ID" value="KAJ8559383.1"/>
    <property type="molecule type" value="Genomic_DNA"/>
</dbReference>
<reference evidence="3" key="1">
    <citation type="journal article" date="2023" name="Proc. Natl. Acad. Sci. U.S.A.">
        <title>Genomic and structural basis for evolution of tropane alkaloid biosynthesis.</title>
        <authorList>
            <person name="Wanga Y.-J."/>
            <person name="Taina T."/>
            <person name="Yua J.-Y."/>
            <person name="Lia J."/>
            <person name="Xua B."/>
            <person name="Chenc J."/>
            <person name="D'Auriad J.C."/>
            <person name="Huanga J.-P."/>
            <person name="Huanga S.-X."/>
        </authorList>
    </citation>
    <scope>NUCLEOTIDE SEQUENCE [LARGE SCALE GENOMIC DNA]</scope>
    <source>
        <strain evidence="3">cv. KIB-2019</strain>
    </source>
</reference>
<gene>
    <name evidence="2" type="ORF">K7X08_003441</name>
</gene>
<keyword evidence="3" id="KW-1185">Reference proteome</keyword>
<proteinExistence type="predicted"/>
<comment type="caution">
    <text evidence="2">The sequence shown here is derived from an EMBL/GenBank/DDBJ whole genome shotgun (WGS) entry which is preliminary data.</text>
</comment>
<evidence type="ECO:0000313" key="2">
    <source>
        <dbReference type="EMBL" id="KAJ8559383.1"/>
    </source>
</evidence>
<accession>A0A9Q1MIT3</accession>
<feature type="region of interest" description="Disordered" evidence="1">
    <location>
        <begin position="1"/>
        <end position="24"/>
    </location>
</feature>
<evidence type="ECO:0000256" key="1">
    <source>
        <dbReference type="SAM" id="MobiDB-lite"/>
    </source>
</evidence>
<protein>
    <submittedName>
        <fullName evidence="2">Uncharacterized protein</fullName>
    </submittedName>
</protein>
<feature type="compositionally biased region" description="Acidic residues" evidence="1">
    <location>
        <begin position="140"/>
        <end position="156"/>
    </location>
</feature>
<dbReference type="Proteomes" id="UP001152561">
    <property type="component" value="Unassembled WGS sequence"/>
</dbReference>
<feature type="compositionally biased region" description="Basic and acidic residues" evidence="1">
    <location>
        <begin position="1"/>
        <end position="22"/>
    </location>
</feature>
<feature type="region of interest" description="Disordered" evidence="1">
    <location>
        <begin position="125"/>
        <end position="165"/>
    </location>
</feature>
<evidence type="ECO:0000313" key="3">
    <source>
        <dbReference type="Proteomes" id="UP001152561"/>
    </source>
</evidence>
<name>A0A9Q1MIT3_9SOLA</name>
<sequence>MSEDERKKGDKNKQKMKSKEEEAVYQPEMLEHLLSQMNPMIGKKPRTPVIVKLFQHEFLDSDFASKTELDLLSGAIDAETSSSVAVQVNRNKPQSSNLAHGSKKIVAGKNKGIVIEEEVLPKRMRPKYDNLEKLKKGDSDSDFDPSSDDNTDESDIDYLPGPEGN</sequence>
<feature type="compositionally biased region" description="Basic and acidic residues" evidence="1">
    <location>
        <begin position="126"/>
        <end position="139"/>
    </location>
</feature>
<organism evidence="2 3">
    <name type="scientific">Anisodus acutangulus</name>
    <dbReference type="NCBI Taxonomy" id="402998"/>
    <lineage>
        <taxon>Eukaryota</taxon>
        <taxon>Viridiplantae</taxon>
        <taxon>Streptophyta</taxon>
        <taxon>Embryophyta</taxon>
        <taxon>Tracheophyta</taxon>
        <taxon>Spermatophyta</taxon>
        <taxon>Magnoliopsida</taxon>
        <taxon>eudicotyledons</taxon>
        <taxon>Gunneridae</taxon>
        <taxon>Pentapetalae</taxon>
        <taxon>asterids</taxon>
        <taxon>lamiids</taxon>
        <taxon>Solanales</taxon>
        <taxon>Solanaceae</taxon>
        <taxon>Solanoideae</taxon>
        <taxon>Hyoscyameae</taxon>
        <taxon>Anisodus</taxon>
    </lineage>
</organism>